<dbReference type="STRING" id="1114924.SAMN05216258_103305"/>
<dbReference type="PROSITE" id="PS50977">
    <property type="entry name" value="HTH_TETR_2"/>
    <property type="match status" value="1"/>
</dbReference>
<dbReference type="InterPro" id="IPR001647">
    <property type="entry name" value="HTH_TetR"/>
</dbReference>
<dbReference type="PROSITE" id="PS01081">
    <property type="entry name" value="HTH_TETR_1"/>
    <property type="match status" value="1"/>
</dbReference>
<dbReference type="FunFam" id="1.10.10.60:FF:000141">
    <property type="entry name" value="TetR family transcriptional regulator"/>
    <property type="match status" value="1"/>
</dbReference>
<name>A0A1I3ED74_9RHOB</name>
<dbReference type="SUPFAM" id="SSF48498">
    <property type="entry name" value="Tetracyclin repressor-like, C-terminal domain"/>
    <property type="match status" value="1"/>
</dbReference>
<dbReference type="RefSeq" id="WP_092859086.1">
    <property type="nucleotide sequence ID" value="NZ_FOQH01000003.1"/>
</dbReference>
<dbReference type="InterPro" id="IPR050109">
    <property type="entry name" value="HTH-type_TetR-like_transc_reg"/>
</dbReference>
<accession>A0A1I3ED74</accession>
<dbReference type="AlphaFoldDB" id="A0A1I3ED74"/>
<feature type="compositionally biased region" description="Acidic residues" evidence="5">
    <location>
        <begin position="1"/>
        <end position="10"/>
    </location>
</feature>
<keyword evidence="3" id="KW-0804">Transcription</keyword>
<keyword evidence="1" id="KW-0805">Transcription regulation</keyword>
<evidence type="ECO:0000256" key="3">
    <source>
        <dbReference type="ARBA" id="ARBA00023163"/>
    </source>
</evidence>
<dbReference type="InterPro" id="IPR009057">
    <property type="entry name" value="Homeodomain-like_sf"/>
</dbReference>
<organism evidence="7 8">
    <name type="scientific">Albimonas pacifica</name>
    <dbReference type="NCBI Taxonomy" id="1114924"/>
    <lineage>
        <taxon>Bacteria</taxon>
        <taxon>Pseudomonadati</taxon>
        <taxon>Pseudomonadota</taxon>
        <taxon>Alphaproteobacteria</taxon>
        <taxon>Rhodobacterales</taxon>
        <taxon>Paracoccaceae</taxon>
        <taxon>Albimonas</taxon>
    </lineage>
</organism>
<feature type="DNA-binding region" description="H-T-H motif" evidence="4">
    <location>
        <begin position="54"/>
        <end position="73"/>
    </location>
</feature>
<protein>
    <submittedName>
        <fullName evidence="7">Transcriptional regulator, TetR family</fullName>
    </submittedName>
</protein>
<dbReference type="GO" id="GO:0003700">
    <property type="term" value="F:DNA-binding transcription factor activity"/>
    <property type="evidence" value="ECO:0007669"/>
    <property type="project" value="TreeGrafter"/>
</dbReference>
<evidence type="ECO:0000256" key="2">
    <source>
        <dbReference type="ARBA" id="ARBA00023125"/>
    </source>
</evidence>
<reference evidence="7 8" key="1">
    <citation type="submission" date="2016-10" db="EMBL/GenBank/DDBJ databases">
        <authorList>
            <person name="de Groot N.N."/>
        </authorList>
    </citation>
    <scope>NUCLEOTIDE SEQUENCE [LARGE SCALE GENOMIC DNA]</scope>
    <source>
        <strain evidence="7 8">CGMCC 1.11030</strain>
    </source>
</reference>
<dbReference type="OrthoDB" id="9808189at2"/>
<dbReference type="Pfam" id="PF14246">
    <property type="entry name" value="TetR_C_7"/>
    <property type="match status" value="1"/>
</dbReference>
<dbReference type="GO" id="GO:0000976">
    <property type="term" value="F:transcription cis-regulatory region binding"/>
    <property type="evidence" value="ECO:0007669"/>
    <property type="project" value="TreeGrafter"/>
</dbReference>
<dbReference type="Proteomes" id="UP000199377">
    <property type="component" value="Unassembled WGS sequence"/>
</dbReference>
<dbReference type="InterPro" id="IPR023772">
    <property type="entry name" value="DNA-bd_HTH_TetR-type_CS"/>
</dbReference>
<evidence type="ECO:0000256" key="5">
    <source>
        <dbReference type="SAM" id="MobiDB-lite"/>
    </source>
</evidence>
<dbReference type="PANTHER" id="PTHR30055">
    <property type="entry name" value="HTH-TYPE TRANSCRIPTIONAL REGULATOR RUTR"/>
    <property type="match status" value="1"/>
</dbReference>
<evidence type="ECO:0000256" key="1">
    <source>
        <dbReference type="ARBA" id="ARBA00023015"/>
    </source>
</evidence>
<keyword evidence="2 4" id="KW-0238">DNA-binding</keyword>
<dbReference type="Pfam" id="PF00440">
    <property type="entry name" value="TetR_N"/>
    <property type="match status" value="1"/>
</dbReference>
<sequence>MTAPDPETDPEAGTPPADAAPARRHAAGADPAKRAQILEGAARAFLEKGFDAASMEDVRRAAGVSKGTIYVYFADKVELFEALVADKRDRMFADVISLLEEDLPLRAKLTRFGEALSRVLCSEDVIRAQRIVIGAVARMPGMGERFYRVGPSRMHDRLAALFEAEVAAGRLAVPDARMAAVQFIELVSAGVWRRRLFCGPHAGVEEAEIVRTVASAVELLLRAWGRGEARQGLDD</sequence>
<gene>
    <name evidence="7" type="ORF">SAMN05216258_103305</name>
</gene>
<dbReference type="Gene3D" id="1.10.357.10">
    <property type="entry name" value="Tetracycline Repressor, domain 2"/>
    <property type="match status" value="1"/>
</dbReference>
<evidence type="ECO:0000313" key="7">
    <source>
        <dbReference type="EMBL" id="SFH96829.1"/>
    </source>
</evidence>
<dbReference type="PANTHER" id="PTHR30055:SF146">
    <property type="entry name" value="HTH-TYPE TRANSCRIPTIONAL DUAL REGULATOR CECR"/>
    <property type="match status" value="1"/>
</dbReference>
<evidence type="ECO:0000259" key="6">
    <source>
        <dbReference type="PROSITE" id="PS50977"/>
    </source>
</evidence>
<evidence type="ECO:0000313" key="8">
    <source>
        <dbReference type="Proteomes" id="UP000199377"/>
    </source>
</evidence>
<dbReference type="InterPro" id="IPR036271">
    <property type="entry name" value="Tet_transcr_reg_TetR-rel_C_sf"/>
</dbReference>
<feature type="domain" description="HTH tetR-type" evidence="6">
    <location>
        <begin position="31"/>
        <end position="91"/>
    </location>
</feature>
<dbReference type="SUPFAM" id="SSF46689">
    <property type="entry name" value="Homeodomain-like"/>
    <property type="match status" value="1"/>
</dbReference>
<feature type="region of interest" description="Disordered" evidence="5">
    <location>
        <begin position="1"/>
        <end position="31"/>
    </location>
</feature>
<dbReference type="InterPro" id="IPR039536">
    <property type="entry name" value="TetR_C_Proteobacteria"/>
</dbReference>
<proteinExistence type="predicted"/>
<dbReference type="Gene3D" id="1.10.10.60">
    <property type="entry name" value="Homeodomain-like"/>
    <property type="match status" value="1"/>
</dbReference>
<dbReference type="EMBL" id="FOQH01000003">
    <property type="protein sequence ID" value="SFH96829.1"/>
    <property type="molecule type" value="Genomic_DNA"/>
</dbReference>
<evidence type="ECO:0000256" key="4">
    <source>
        <dbReference type="PROSITE-ProRule" id="PRU00335"/>
    </source>
</evidence>
<feature type="compositionally biased region" description="Low complexity" evidence="5">
    <location>
        <begin position="11"/>
        <end position="20"/>
    </location>
</feature>
<keyword evidence="8" id="KW-1185">Reference proteome</keyword>
<dbReference type="PRINTS" id="PR00455">
    <property type="entry name" value="HTHTETR"/>
</dbReference>